<gene>
    <name evidence="2" type="ORF">BaRGS_00005669</name>
</gene>
<accession>A0ABD0LV86</accession>
<dbReference type="AlphaFoldDB" id="A0ABD0LV86"/>
<keyword evidence="1" id="KW-0732">Signal</keyword>
<evidence type="ECO:0000256" key="1">
    <source>
        <dbReference type="SAM" id="SignalP"/>
    </source>
</evidence>
<evidence type="ECO:0000313" key="3">
    <source>
        <dbReference type="Proteomes" id="UP001519460"/>
    </source>
</evidence>
<feature type="chain" id="PRO_5044869995" evidence="1">
    <location>
        <begin position="32"/>
        <end position="548"/>
    </location>
</feature>
<sequence>MIVKTANRLKPCAVVSVALTLVACFINGCWSQPIAQGQIAQGAVMHFYMESGSDVEEPTVPPPPSPGGNSSSVHAVNMMGMNGIFPSLTATADSGPKRSECGIGALMPWADHLYMVSYLSVPDAGNGTGLYKIDADFQMTKIADHRSTFANRLLHKETSQIIIGAWMINMSGSVRVFEDLLNVRIAATAEHLVYPAWRVYMLGMDGPLWECDVITMNCTQLFDLVKELNIPAKKGEQPHFKAAHTMNGRLVVATNTFEEADFTGSETGGRLAEWKGPGSNWTILASTAFVEVTGRRNFGEVIYALGWDAASVILKVFDGRNPEYNYWQTYRLPKGSHAYDHLWQTEWPRIREVETERYLMDMHGLFYELSPLGWAGSTWGLRPVSQHLRMIPDFTSFRGFLVLGGNQVSSIFDNNVVTGQSQSGLWFGKTDDLWKFGKPQGWGGVWRRSHVKANEASDPYLMTGFEHKVLHLYANEALGQTEVVVTVQVDVTGAAGHLQDEPWLNYTSLTLSNSDSYKYHTFPTGFSAHWVRLVSNKDVYATAYFHYT</sequence>
<name>A0ABD0LV86_9CAEN</name>
<comment type="caution">
    <text evidence="2">The sequence shown here is derived from an EMBL/GenBank/DDBJ whole genome shotgun (WGS) entry which is preliminary data.</text>
</comment>
<reference evidence="2 3" key="1">
    <citation type="journal article" date="2023" name="Sci. Data">
        <title>Genome assembly of the Korean intertidal mud-creeper Batillaria attramentaria.</title>
        <authorList>
            <person name="Patra A.K."/>
            <person name="Ho P.T."/>
            <person name="Jun S."/>
            <person name="Lee S.J."/>
            <person name="Kim Y."/>
            <person name="Won Y.J."/>
        </authorList>
    </citation>
    <scope>NUCLEOTIDE SEQUENCE [LARGE SCALE GENOMIC DNA]</scope>
    <source>
        <strain evidence="2">Wonlab-2016</strain>
    </source>
</reference>
<proteinExistence type="predicted"/>
<dbReference type="EMBL" id="JACVVK020000022">
    <property type="protein sequence ID" value="KAK7503043.1"/>
    <property type="molecule type" value="Genomic_DNA"/>
</dbReference>
<dbReference type="PROSITE" id="PS51257">
    <property type="entry name" value="PROKAR_LIPOPROTEIN"/>
    <property type="match status" value="1"/>
</dbReference>
<protein>
    <submittedName>
        <fullName evidence="2">Uncharacterized protein</fullName>
    </submittedName>
</protein>
<dbReference type="Proteomes" id="UP001519460">
    <property type="component" value="Unassembled WGS sequence"/>
</dbReference>
<evidence type="ECO:0000313" key="2">
    <source>
        <dbReference type="EMBL" id="KAK7503043.1"/>
    </source>
</evidence>
<feature type="signal peptide" evidence="1">
    <location>
        <begin position="1"/>
        <end position="31"/>
    </location>
</feature>
<organism evidence="2 3">
    <name type="scientific">Batillaria attramentaria</name>
    <dbReference type="NCBI Taxonomy" id="370345"/>
    <lineage>
        <taxon>Eukaryota</taxon>
        <taxon>Metazoa</taxon>
        <taxon>Spiralia</taxon>
        <taxon>Lophotrochozoa</taxon>
        <taxon>Mollusca</taxon>
        <taxon>Gastropoda</taxon>
        <taxon>Caenogastropoda</taxon>
        <taxon>Sorbeoconcha</taxon>
        <taxon>Cerithioidea</taxon>
        <taxon>Batillariidae</taxon>
        <taxon>Batillaria</taxon>
    </lineage>
</organism>
<keyword evidence="3" id="KW-1185">Reference proteome</keyword>